<sequence>MALEGVPTESSAMARARELNRTNEKRLTETISMMSQEVERSLQKLKLDEQSTIKFMKKLKISSGKSKVSIEPQSEENEDIESLIKPLPKMTFSKIDYKKKKLEESSHRLITPDVPLAAEGNPIAVRKVHAWTASTARALSQKKPPQIPRPTGRRRHSLDSDNDSSDDDDISPLRKVKKRAGQKRLKEIAKRRSSLPIIKENKQSEKLVGAKEKVTKKSIQQSLVRLKETNRILGKHTNLI</sequence>
<comment type="caution">
    <text evidence="2">The sequence shown here is derived from an EMBL/GenBank/DDBJ whole genome shotgun (WGS) entry which is preliminary data.</text>
</comment>
<evidence type="ECO:0000313" key="2">
    <source>
        <dbReference type="EMBL" id="CAK8683702.1"/>
    </source>
</evidence>
<evidence type="ECO:0000313" key="3">
    <source>
        <dbReference type="Proteomes" id="UP001642483"/>
    </source>
</evidence>
<dbReference type="EMBL" id="CAWYQH010000097">
    <property type="protein sequence ID" value="CAK8683702.1"/>
    <property type="molecule type" value="Genomic_DNA"/>
</dbReference>
<feature type="compositionally biased region" description="Acidic residues" evidence="1">
    <location>
        <begin position="160"/>
        <end position="170"/>
    </location>
</feature>
<gene>
    <name evidence="2" type="ORF">CVLEPA_LOCUS14745</name>
</gene>
<protein>
    <submittedName>
        <fullName evidence="2">Uncharacterized protein</fullName>
    </submittedName>
</protein>
<feature type="region of interest" description="Disordered" evidence="1">
    <location>
        <begin position="1"/>
        <end position="23"/>
    </location>
</feature>
<feature type="compositionally biased region" description="Basic residues" evidence="1">
    <location>
        <begin position="174"/>
        <end position="183"/>
    </location>
</feature>
<proteinExistence type="predicted"/>
<name>A0ABP0FVT3_CLALP</name>
<reference evidence="2 3" key="1">
    <citation type="submission" date="2024-02" db="EMBL/GenBank/DDBJ databases">
        <authorList>
            <person name="Daric V."/>
            <person name="Darras S."/>
        </authorList>
    </citation>
    <scope>NUCLEOTIDE SEQUENCE [LARGE SCALE GENOMIC DNA]</scope>
</reference>
<feature type="region of interest" description="Disordered" evidence="1">
    <location>
        <begin position="63"/>
        <end position="82"/>
    </location>
</feature>
<feature type="region of interest" description="Disordered" evidence="1">
    <location>
        <begin position="135"/>
        <end position="191"/>
    </location>
</feature>
<accession>A0ABP0FVT3</accession>
<dbReference type="Proteomes" id="UP001642483">
    <property type="component" value="Unassembled WGS sequence"/>
</dbReference>
<organism evidence="2 3">
    <name type="scientific">Clavelina lepadiformis</name>
    <name type="common">Light-bulb sea squirt</name>
    <name type="synonym">Ascidia lepadiformis</name>
    <dbReference type="NCBI Taxonomy" id="159417"/>
    <lineage>
        <taxon>Eukaryota</taxon>
        <taxon>Metazoa</taxon>
        <taxon>Chordata</taxon>
        <taxon>Tunicata</taxon>
        <taxon>Ascidiacea</taxon>
        <taxon>Aplousobranchia</taxon>
        <taxon>Clavelinidae</taxon>
        <taxon>Clavelina</taxon>
    </lineage>
</organism>
<keyword evidence="3" id="KW-1185">Reference proteome</keyword>
<evidence type="ECO:0000256" key="1">
    <source>
        <dbReference type="SAM" id="MobiDB-lite"/>
    </source>
</evidence>